<accession>A0AA89C2I3</accession>
<protein>
    <recommendedName>
        <fullName evidence="7">Mitotic-spindle organizing protein 1</fullName>
    </recommendedName>
</protein>
<dbReference type="GO" id="GO:0051415">
    <property type="term" value="P:microtubule nucleation by interphase microtubule organizing center"/>
    <property type="evidence" value="ECO:0007669"/>
    <property type="project" value="TreeGrafter"/>
</dbReference>
<dbReference type="EMBL" id="VSWD01000005">
    <property type="protein sequence ID" value="KAK3103576.1"/>
    <property type="molecule type" value="Genomic_DNA"/>
</dbReference>
<keyword evidence="6" id="KW-1185">Reference proteome</keyword>
<dbReference type="Proteomes" id="UP001186944">
    <property type="component" value="Unassembled WGS sequence"/>
</dbReference>
<dbReference type="GO" id="GO:0031021">
    <property type="term" value="C:interphase microtubule organizing center"/>
    <property type="evidence" value="ECO:0007669"/>
    <property type="project" value="TreeGrafter"/>
</dbReference>
<dbReference type="GO" id="GO:0005819">
    <property type="term" value="C:spindle"/>
    <property type="evidence" value="ECO:0007669"/>
    <property type="project" value="TreeGrafter"/>
</dbReference>
<evidence type="ECO:0000256" key="3">
    <source>
        <dbReference type="ARBA" id="ARBA00022490"/>
    </source>
</evidence>
<dbReference type="GO" id="GO:0090307">
    <property type="term" value="P:mitotic spindle assembly"/>
    <property type="evidence" value="ECO:0007669"/>
    <property type="project" value="TreeGrafter"/>
</dbReference>
<dbReference type="GO" id="GO:0000931">
    <property type="term" value="C:gamma-tubulin ring complex"/>
    <property type="evidence" value="ECO:0007669"/>
    <property type="project" value="InterPro"/>
</dbReference>
<dbReference type="AlphaFoldDB" id="A0AA89C2I3"/>
<dbReference type="InterPro" id="IPR022214">
    <property type="entry name" value="MZT1"/>
</dbReference>
<reference evidence="5" key="1">
    <citation type="submission" date="2019-08" db="EMBL/GenBank/DDBJ databases">
        <title>The improved chromosome-level genome for the pearl oyster Pinctada fucata martensii using PacBio sequencing and Hi-C.</title>
        <authorList>
            <person name="Zheng Z."/>
        </authorList>
    </citation>
    <scope>NUCLEOTIDE SEQUENCE</scope>
    <source>
        <strain evidence="5">ZZ-2019</strain>
        <tissue evidence="5">Adductor muscle</tissue>
    </source>
</reference>
<proteinExistence type="inferred from homology"/>
<dbReference type="GO" id="GO:0005813">
    <property type="term" value="C:centrosome"/>
    <property type="evidence" value="ECO:0007669"/>
    <property type="project" value="TreeGrafter"/>
</dbReference>
<dbReference type="PANTHER" id="PTHR28520:SF2">
    <property type="entry name" value="MITOTIC-SPINDLE ORGANIZING PROTEIN 1"/>
    <property type="match status" value="1"/>
</dbReference>
<evidence type="ECO:0000313" key="6">
    <source>
        <dbReference type="Proteomes" id="UP001186944"/>
    </source>
</evidence>
<dbReference type="PANTHER" id="PTHR28520">
    <property type="entry name" value="MITOTIC-SPINDLE ORGANIZING PROTEIN 1"/>
    <property type="match status" value="1"/>
</dbReference>
<comment type="caution">
    <text evidence="5">The sequence shown here is derived from an EMBL/GenBank/DDBJ whole genome shotgun (WGS) entry which is preliminary data.</text>
</comment>
<evidence type="ECO:0000256" key="4">
    <source>
        <dbReference type="ARBA" id="ARBA00023212"/>
    </source>
</evidence>
<comment type="subcellular location">
    <subcellularLocation>
        <location evidence="1">Cytoplasm</location>
        <location evidence="1">Cytoskeleton</location>
        <location evidence="1">Microtubule organizing center</location>
    </subcellularLocation>
</comment>
<evidence type="ECO:0008006" key="7">
    <source>
        <dbReference type="Google" id="ProtNLM"/>
    </source>
</evidence>
<name>A0AA89C2I3_PINIB</name>
<organism evidence="5 6">
    <name type="scientific">Pinctada imbricata</name>
    <name type="common">Atlantic pearl-oyster</name>
    <name type="synonym">Pinctada martensii</name>
    <dbReference type="NCBI Taxonomy" id="66713"/>
    <lineage>
        <taxon>Eukaryota</taxon>
        <taxon>Metazoa</taxon>
        <taxon>Spiralia</taxon>
        <taxon>Lophotrochozoa</taxon>
        <taxon>Mollusca</taxon>
        <taxon>Bivalvia</taxon>
        <taxon>Autobranchia</taxon>
        <taxon>Pteriomorphia</taxon>
        <taxon>Pterioida</taxon>
        <taxon>Pterioidea</taxon>
        <taxon>Pteriidae</taxon>
        <taxon>Pinctada</taxon>
    </lineage>
</organism>
<evidence type="ECO:0000256" key="2">
    <source>
        <dbReference type="ARBA" id="ARBA00011015"/>
    </source>
</evidence>
<dbReference type="Pfam" id="PF12554">
    <property type="entry name" value="MOZART1"/>
    <property type="match status" value="1"/>
</dbReference>
<sequence>MADSGKRKPSAARETIETLIEISKLLNTGLDAETLATCVRLCENGVNPEALAHVIQELRRESAAVKNSEKEVCDYTIHEVHRYCELLLSGDHRCIETLYLHPSTVYKSSDEYSQLCSQRHLFCKRNCLDKYLRDATGSKGTKLFDRWISELQHKGTNLEDDMPQKLNKLAYVIIRLLQNAKYGFK</sequence>
<dbReference type="GO" id="GO:0033566">
    <property type="term" value="P:gamma-tubulin complex localization"/>
    <property type="evidence" value="ECO:0007669"/>
    <property type="project" value="InterPro"/>
</dbReference>
<gene>
    <name evidence="5" type="ORF">FSP39_020312</name>
</gene>
<evidence type="ECO:0000256" key="1">
    <source>
        <dbReference type="ARBA" id="ARBA00004267"/>
    </source>
</evidence>
<keyword evidence="3" id="KW-0963">Cytoplasm</keyword>
<keyword evidence="4" id="KW-0206">Cytoskeleton</keyword>
<evidence type="ECO:0000313" key="5">
    <source>
        <dbReference type="EMBL" id="KAK3103576.1"/>
    </source>
</evidence>
<comment type="similarity">
    <text evidence="2">Belongs to the MOZART1 family.</text>
</comment>